<sequence length="212" mass="23613">MAIVRATLVFLASMFLIWSANASDPPKKVTVSLYYESLCPFSANFITNYLKDIFTNGLISIVDLRLIPFGNAKILDDGSINCQHGVEECELNTVEACAINVWPDVNDHFKFIYCVEEMVVNGTYREWKKCFDKFDDLESHQLVLDCSSGVHGRKLEYQYGAETNSLVPAITGVPSVFVDGKLANDTYAFETAVCEAYTGELPEACQEAKTTD</sequence>
<dbReference type="Pfam" id="PF03227">
    <property type="entry name" value="GILT"/>
    <property type="match status" value="1"/>
</dbReference>
<dbReference type="OrthoDB" id="958254at2759"/>
<evidence type="ECO:0000256" key="5">
    <source>
        <dbReference type="ARBA" id="ARBA00023180"/>
    </source>
</evidence>
<feature type="chain" id="PRO_5005527347" evidence="6">
    <location>
        <begin position="23"/>
        <end position="212"/>
    </location>
</feature>
<name>A0A0K9P8P3_ZOSMR</name>
<dbReference type="GO" id="GO:0016671">
    <property type="term" value="F:oxidoreductase activity, acting on a sulfur group of donors, disulfide as acceptor"/>
    <property type="evidence" value="ECO:0007669"/>
    <property type="project" value="InterPro"/>
</dbReference>
<dbReference type="GO" id="GO:0016491">
    <property type="term" value="F:oxidoreductase activity"/>
    <property type="evidence" value="ECO:0000318"/>
    <property type="project" value="GO_Central"/>
</dbReference>
<dbReference type="GO" id="GO:0005576">
    <property type="term" value="C:extracellular region"/>
    <property type="evidence" value="ECO:0007669"/>
    <property type="project" value="UniProtKB-SubCell"/>
</dbReference>
<keyword evidence="5" id="KW-0325">Glycoprotein</keyword>
<feature type="signal peptide" evidence="6">
    <location>
        <begin position="1"/>
        <end position="22"/>
    </location>
</feature>
<dbReference type="OMA" id="CPFSANF"/>
<evidence type="ECO:0000256" key="2">
    <source>
        <dbReference type="ARBA" id="ARBA00005679"/>
    </source>
</evidence>
<dbReference type="PANTHER" id="PTHR13234:SF8">
    <property type="entry name" value="GAMMA-INTERFERON-INDUCIBLE LYSOSOMAL THIOL REDUCTASE"/>
    <property type="match status" value="1"/>
</dbReference>
<comment type="caution">
    <text evidence="7">The sequence shown here is derived from an EMBL/GenBank/DDBJ whole genome shotgun (WGS) entry which is preliminary data.</text>
</comment>
<reference evidence="8" key="1">
    <citation type="journal article" date="2016" name="Nature">
        <title>The genome of the seagrass Zostera marina reveals angiosperm adaptation to the sea.</title>
        <authorList>
            <person name="Olsen J.L."/>
            <person name="Rouze P."/>
            <person name="Verhelst B."/>
            <person name="Lin Y.-C."/>
            <person name="Bayer T."/>
            <person name="Collen J."/>
            <person name="Dattolo E."/>
            <person name="De Paoli E."/>
            <person name="Dittami S."/>
            <person name="Maumus F."/>
            <person name="Michel G."/>
            <person name="Kersting A."/>
            <person name="Lauritano C."/>
            <person name="Lohaus R."/>
            <person name="Toepel M."/>
            <person name="Tonon T."/>
            <person name="Vanneste K."/>
            <person name="Amirebrahimi M."/>
            <person name="Brakel J."/>
            <person name="Bostroem C."/>
            <person name="Chovatia M."/>
            <person name="Grimwood J."/>
            <person name="Jenkins J.W."/>
            <person name="Jueterbock A."/>
            <person name="Mraz A."/>
            <person name="Stam W.T."/>
            <person name="Tice H."/>
            <person name="Bornberg-Bauer E."/>
            <person name="Green P.J."/>
            <person name="Pearson G.A."/>
            <person name="Procaccini G."/>
            <person name="Duarte C.M."/>
            <person name="Schmutz J."/>
            <person name="Reusch T.B.H."/>
            <person name="Van de Peer Y."/>
        </authorList>
    </citation>
    <scope>NUCLEOTIDE SEQUENCE [LARGE SCALE GENOMIC DNA]</scope>
    <source>
        <strain evidence="8">cv. Finnish</strain>
    </source>
</reference>
<evidence type="ECO:0000313" key="8">
    <source>
        <dbReference type="Proteomes" id="UP000036987"/>
    </source>
</evidence>
<dbReference type="InterPro" id="IPR004911">
    <property type="entry name" value="Interferon-induced_GILT"/>
</dbReference>
<organism evidence="7 8">
    <name type="scientific">Zostera marina</name>
    <name type="common">Eelgrass</name>
    <dbReference type="NCBI Taxonomy" id="29655"/>
    <lineage>
        <taxon>Eukaryota</taxon>
        <taxon>Viridiplantae</taxon>
        <taxon>Streptophyta</taxon>
        <taxon>Embryophyta</taxon>
        <taxon>Tracheophyta</taxon>
        <taxon>Spermatophyta</taxon>
        <taxon>Magnoliopsida</taxon>
        <taxon>Liliopsida</taxon>
        <taxon>Zosteraceae</taxon>
        <taxon>Zostera</taxon>
    </lineage>
</organism>
<dbReference type="PANTHER" id="PTHR13234">
    <property type="entry name" value="GAMMA-INTERFERON INDUCIBLE LYSOSOMAL THIOL REDUCTASE GILT"/>
    <property type="match status" value="1"/>
</dbReference>
<comment type="similarity">
    <text evidence="2">Belongs to the GILT family.</text>
</comment>
<dbReference type="STRING" id="29655.A0A0K9P8P3"/>
<dbReference type="Proteomes" id="UP000036987">
    <property type="component" value="Unassembled WGS sequence"/>
</dbReference>
<evidence type="ECO:0000313" key="7">
    <source>
        <dbReference type="EMBL" id="KMZ65433.1"/>
    </source>
</evidence>
<accession>A0A0K9P8P3</accession>
<keyword evidence="3" id="KW-0964">Secreted</keyword>
<comment type="subcellular location">
    <subcellularLocation>
        <location evidence="1">Secreted</location>
    </subcellularLocation>
</comment>
<proteinExistence type="inferred from homology"/>
<keyword evidence="8" id="KW-1185">Reference proteome</keyword>
<evidence type="ECO:0000256" key="6">
    <source>
        <dbReference type="SAM" id="SignalP"/>
    </source>
</evidence>
<evidence type="ECO:0000256" key="4">
    <source>
        <dbReference type="ARBA" id="ARBA00022729"/>
    </source>
</evidence>
<dbReference type="EMBL" id="LFYR01001032">
    <property type="protein sequence ID" value="KMZ65433.1"/>
    <property type="molecule type" value="Genomic_DNA"/>
</dbReference>
<gene>
    <name evidence="7" type="ORF">ZOSMA_31G00190</name>
</gene>
<keyword evidence="4 6" id="KW-0732">Signal</keyword>
<evidence type="ECO:0000256" key="3">
    <source>
        <dbReference type="ARBA" id="ARBA00022525"/>
    </source>
</evidence>
<evidence type="ECO:0000256" key="1">
    <source>
        <dbReference type="ARBA" id="ARBA00004613"/>
    </source>
</evidence>
<dbReference type="AlphaFoldDB" id="A0A0K9P8P3"/>
<protein>
    <submittedName>
        <fullName evidence="7">Gamma-interferon-inducible lysosomal thiol reductase</fullName>
    </submittedName>
</protein>